<gene>
    <name evidence="2" type="ORF">METZ01_LOCUS35154</name>
</gene>
<dbReference type="InterPro" id="IPR036249">
    <property type="entry name" value="Thioredoxin-like_sf"/>
</dbReference>
<dbReference type="AlphaFoldDB" id="A0A381QT62"/>
<organism evidence="2">
    <name type="scientific">marine metagenome</name>
    <dbReference type="NCBI Taxonomy" id="408172"/>
    <lineage>
        <taxon>unclassified sequences</taxon>
        <taxon>metagenomes</taxon>
        <taxon>ecological metagenomes</taxon>
    </lineage>
</organism>
<dbReference type="SUPFAM" id="SSF52833">
    <property type="entry name" value="Thioredoxin-like"/>
    <property type="match status" value="1"/>
</dbReference>
<dbReference type="EMBL" id="UINC01001500">
    <property type="protein sequence ID" value="SUZ82300.1"/>
    <property type="molecule type" value="Genomic_DNA"/>
</dbReference>
<protein>
    <recommendedName>
        <fullName evidence="1">Alkyl hydroperoxide reductase subunit C/ Thiol specific antioxidant domain-containing protein</fullName>
    </recommendedName>
</protein>
<evidence type="ECO:0000259" key="1">
    <source>
        <dbReference type="Pfam" id="PF00578"/>
    </source>
</evidence>
<accession>A0A381QT62</accession>
<dbReference type="Pfam" id="PF00578">
    <property type="entry name" value="AhpC-TSA"/>
    <property type="match status" value="1"/>
</dbReference>
<sequence>MLNVGDKAPEFTLLDGDENSVSLSDFKGQKIVLWFYPKASTPG</sequence>
<proteinExistence type="predicted"/>
<name>A0A381QT62_9ZZZZ</name>
<dbReference type="InterPro" id="IPR000866">
    <property type="entry name" value="AhpC/TSA"/>
</dbReference>
<dbReference type="GO" id="GO:0016209">
    <property type="term" value="F:antioxidant activity"/>
    <property type="evidence" value="ECO:0007669"/>
    <property type="project" value="InterPro"/>
</dbReference>
<reference evidence="2" key="1">
    <citation type="submission" date="2018-05" db="EMBL/GenBank/DDBJ databases">
        <authorList>
            <person name="Lanie J.A."/>
            <person name="Ng W.-L."/>
            <person name="Kazmierczak K.M."/>
            <person name="Andrzejewski T.M."/>
            <person name="Davidsen T.M."/>
            <person name="Wayne K.J."/>
            <person name="Tettelin H."/>
            <person name="Glass J.I."/>
            <person name="Rusch D."/>
            <person name="Podicherti R."/>
            <person name="Tsui H.-C.T."/>
            <person name="Winkler M.E."/>
        </authorList>
    </citation>
    <scope>NUCLEOTIDE SEQUENCE</scope>
</reference>
<evidence type="ECO:0000313" key="2">
    <source>
        <dbReference type="EMBL" id="SUZ82300.1"/>
    </source>
</evidence>
<dbReference type="Gene3D" id="3.40.30.10">
    <property type="entry name" value="Glutaredoxin"/>
    <property type="match status" value="1"/>
</dbReference>
<dbReference type="GO" id="GO:0016491">
    <property type="term" value="F:oxidoreductase activity"/>
    <property type="evidence" value="ECO:0007669"/>
    <property type="project" value="InterPro"/>
</dbReference>
<feature type="domain" description="Alkyl hydroperoxide reductase subunit C/ Thiol specific antioxidant" evidence="1">
    <location>
        <begin position="4"/>
        <end position="43"/>
    </location>
</feature>